<keyword evidence="4" id="KW-1185">Reference proteome</keyword>
<gene>
    <name evidence="3" type="ORF">SAMN05660443_2277</name>
</gene>
<evidence type="ECO:0000313" key="3">
    <source>
        <dbReference type="EMBL" id="SFC32620.1"/>
    </source>
</evidence>
<protein>
    <submittedName>
        <fullName evidence="3">2-keto-4-pentenoate hydratase/2-oxohepta-3-ene-1,7-dioic acid hydratase (Catechol pathway)</fullName>
    </submittedName>
</protein>
<dbReference type="Gene3D" id="3.90.850.10">
    <property type="entry name" value="Fumarylacetoacetase-like, C-terminal domain"/>
    <property type="match status" value="1"/>
</dbReference>
<dbReference type="Proteomes" id="UP000199058">
    <property type="component" value="Unassembled WGS sequence"/>
</dbReference>
<evidence type="ECO:0000313" key="4">
    <source>
        <dbReference type="Proteomes" id="UP000199058"/>
    </source>
</evidence>
<dbReference type="RefSeq" id="WP_091963596.1">
    <property type="nucleotide sequence ID" value="NZ_FOLH01000004.1"/>
</dbReference>
<dbReference type="AlphaFoldDB" id="A0A1I1IHB9"/>
<sequence>MAAIKPAFVPELKEHTWEAPLGKIVCVGRNYAEHAAELNNPVPKEPLLFIKPATAAVTMQGNLQLPAGRGGVHYETEIALLIGQPLKQASPEEAMQAVAGVGLALDLTLRDLQSKLKEKGHPWEVAKAWDASCPLSPFIAASQVADWQNLELSLSINGEEKQRGVSHQMLTPIPQLLAYISQHFTLMPGDIVITGTPAGVGQLHSGDHLQLALKDFLTLETQVA</sequence>
<reference evidence="3 4" key="1">
    <citation type="submission" date="2016-10" db="EMBL/GenBank/DDBJ databases">
        <authorList>
            <person name="de Groot N.N."/>
        </authorList>
    </citation>
    <scope>NUCLEOTIDE SEQUENCE [LARGE SCALE GENOMIC DNA]</scope>
    <source>
        <strain evidence="3 4">DSM 18438</strain>
    </source>
</reference>
<organism evidence="3 4">
    <name type="scientific">Marinospirillum celere</name>
    <dbReference type="NCBI Taxonomy" id="1122252"/>
    <lineage>
        <taxon>Bacteria</taxon>
        <taxon>Pseudomonadati</taxon>
        <taxon>Pseudomonadota</taxon>
        <taxon>Gammaproteobacteria</taxon>
        <taxon>Oceanospirillales</taxon>
        <taxon>Oceanospirillaceae</taxon>
        <taxon>Marinospirillum</taxon>
    </lineage>
</organism>
<dbReference type="GO" id="GO:0046872">
    <property type="term" value="F:metal ion binding"/>
    <property type="evidence" value="ECO:0007669"/>
    <property type="project" value="UniProtKB-KW"/>
</dbReference>
<name>A0A1I1IHB9_9GAMM</name>
<dbReference type="OrthoDB" id="9805307at2"/>
<dbReference type="NCBIfam" id="NF007967">
    <property type="entry name" value="PRK10691.1"/>
    <property type="match status" value="1"/>
</dbReference>
<accession>A0A1I1IHB9</accession>
<dbReference type="InterPro" id="IPR036663">
    <property type="entry name" value="Fumarylacetoacetase_C_sf"/>
</dbReference>
<dbReference type="EMBL" id="FOLH01000004">
    <property type="protein sequence ID" value="SFC32620.1"/>
    <property type="molecule type" value="Genomic_DNA"/>
</dbReference>
<keyword evidence="1" id="KW-0479">Metal-binding</keyword>
<proteinExistence type="predicted"/>
<dbReference type="PANTHER" id="PTHR11820:SF7">
    <property type="entry name" value="ACYLPYRUVASE FAHD1, MITOCHONDRIAL"/>
    <property type="match status" value="1"/>
</dbReference>
<dbReference type="STRING" id="1122252.SAMN05660443_2277"/>
<evidence type="ECO:0000259" key="2">
    <source>
        <dbReference type="Pfam" id="PF01557"/>
    </source>
</evidence>
<evidence type="ECO:0000256" key="1">
    <source>
        <dbReference type="ARBA" id="ARBA00022723"/>
    </source>
</evidence>
<dbReference type="Pfam" id="PF01557">
    <property type="entry name" value="FAA_hydrolase"/>
    <property type="match status" value="1"/>
</dbReference>
<dbReference type="PANTHER" id="PTHR11820">
    <property type="entry name" value="ACYLPYRUVASE"/>
    <property type="match status" value="1"/>
</dbReference>
<dbReference type="SUPFAM" id="SSF56529">
    <property type="entry name" value="FAH"/>
    <property type="match status" value="1"/>
</dbReference>
<dbReference type="GO" id="GO:0018773">
    <property type="term" value="F:acetylpyruvate hydrolase activity"/>
    <property type="evidence" value="ECO:0007669"/>
    <property type="project" value="TreeGrafter"/>
</dbReference>
<feature type="domain" description="Fumarylacetoacetase-like C-terminal" evidence="2">
    <location>
        <begin position="23"/>
        <end position="223"/>
    </location>
</feature>
<dbReference type="InterPro" id="IPR011234">
    <property type="entry name" value="Fumarylacetoacetase-like_C"/>
</dbReference>